<keyword evidence="2 7" id="KW-0597">Phosphoprotein</keyword>
<dbReference type="EMBL" id="JAEHFQ010000006">
    <property type="protein sequence ID" value="MBM0634176.1"/>
    <property type="molecule type" value="Genomic_DNA"/>
</dbReference>
<dbReference type="Proteomes" id="UP000650605">
    <property type="component" value="Unassembled WGS sequence"/>
</dbReference>
<evidence type="ECO:0000313" key="13">
    <source>
        <dbReference type="Proteomes" id="UP000094974"/>
    </source>
</evidence>
<evidence type="ECO:0000256" key="6">
    <source>
        <dbReference type="ARBA" id="ARBA00023163"/>
    </source>
</evidence>
<proteinExistence type="predicted"/>
<sequence length="232" mass="26550">MSKVLIMEDEESIRSFIVINLKRNGFEVLEASEGHEALNILNTVRDIDIALLDVMVPGMDGFEVCRRIRETNERIGIIFLTAKVQEQDKVYALSVGADDHVSKPFSPTELIARIQSLLRRVNVHRETAAKVSFQSGPFTLDLIAKQFKKNGQLIELTPTEFSLIQFFLEKENTPLSRDVLLDHVWGKEYMGDPKIVDVNIRRLRQKIENNPSEPAFLQTVWGHGYKWKGQSQ</sequence>
<evidence type="ECO:0000256" key="5">
    <source>
        <dbReference type="ARBA" id="ARBA00023125"/>
    </source>
</evidence>
<evidence type="ECO:0000313" key="11">
    <source>
        <dbReference type="EMBL" id="MBM0634176.1"/>
    </source>
</evidence>
<dbReference type="CDD" id="cd00383">
    <property type="entry name" value="trans_reg_C"/>
    <property type="match status" value="1"/>
</dbReference>
<evidence type="ECO:0000256" key="3">
    <source>
        <dbReference type="ARBA" id="ARBA00023012"/>
    </source>
</evidence>
<evidence type="ECO:0000256" key="8">
    <source>
        <dbReference type="PROSITE-ProRule" id="PRU01091"/>
    </source>
</evidence>
<dbReference type="InterPro" id="IPR011006">
    <property type="entry name" value="CheY-like_superfamily"/>
</dbReference>
<evidence type="ECO:0000259" key="10">
    <source>
        <dbReference type="PROSITE" id="PS51755"/>
    </source>
</evidence>
<dbReference type="GO" id="GO:0000976">
    <property type="term" value="F:transcription cis-regulatory region binding"/>
    <property type="evidence" value="ECO:0007669"/>
    <property type="project" value="TreeGrafter"/>
</dbReference>
<protein>
    <submittedName>
        <fullName evidence="12">DNA-binding response regulator</fullName>
    </submittedName>
    <submittedName>
        <fullName evidence="11">Response regulator transcription factor</fullName>
    </submittedName>
</protein>
<dbReference type="GO" id="GO:0005829">
    <property type="term" value="C:cytosol"/>
    <property type="evidence" value="ECO:0007669"/>
    <property type="project" value="TreeGrafter"/>
</dbReference>
<dbReference type="SMART" id="SM00448">
    <property type="entry name" value="REC"/>
    <property type="match status" value="1"/>
</dbReference>
<keyword evidence="5 8" id="KW-0238">DNA-binding</keyword>
<dbReference type="GO" id="GO:0032993">
    <property type="term" value="C:protein-DNA complex"/>
    <property type="evidence" value="ECO:0007669"/>
    <property type="project" value="TreeGrafter"/>
</dbReference>
<dbReference type="GO" id="GO:0000156">
    <property type="term" value="F:phosphorelay response regulator activity"/>
    <property type="evidence" value="ECO:0007669"/>
    <property type="project" value="TreeGrafter"/>
</dbReference>
<keyword evidence="4" id="KW-0805">Transcription regulation</keyword>
<evidence type="ECO:0000313" key="14">
    <source>
        <dbReference type="Proteomes" id="UP000650605"/>
    </source>
</evidence>
<keyword evidence="13" id="KW-1185">Reference proteome</keyword>
<feature type="domain" description="OmpR/PhoB-type" evidence="10">
    <location>
        <begin position="130"/>
        <end position="229"/>
    </location>
</feature>
<dbReference type="RefSeq" id="WP_007432526.1">
    <property type="nucleotide sequence ID" value="NZ_ALJV01000153.1"/>
</dbReference>
<dbReference type="Pfam" id="PF00486">
    <property type="entry name" value="Trans_reg_C"/>
    <property type="match status" value="1"/>
</dbReference>
<comment type="caution">
    <text evidence="11">The sequence shown here is derived from an EMBL/GenBank/DDBJ whole genome shotgun (WGS) entry which is preliminary data.</text>
</comment>
<dbReference type="SUPFAM" id="SSF52172">
    <property type="entry name" value="CheY-like"/>
    <property type="match status" value="1"/>
</dbReference>
<organism evidence="11 14">
    <name type="scientific">Paenibacillus polymyxa</name>
    <name type="common">Bacillus polymyxa</name>
    <dbReference type="NCBI Taxonomy" id="1406"/>
    <lineage>
        <taxon>Bacteria</taxon>
        <taxon>Bacillati</taxon>
        <taxon>Bacillota</taxon>
        <taxon>Bacilli</taxon>
        <taxon>Bacillales</taxon>
        <taxon>Paenibacillaceae</taxon>
        <taxon>Paenibacillus</taxon>
    </lineage>
</organism>
<evidence type="ECO:0000256" key="2">
    <source>
        <dbReference type="ARBA" id="ARBA00022553"/>
    </source>
</evidence>
<dbReference type="FunFam" id="1.10.10.10:FF:000018">
    <property type="entry name" value="DNA-binding response regulator ResD"/>
    <property type="match status" value="1"/>
</dbReference>
<dbReference type="InterPro" id="IPR001789">
    <property type="entry name" value="Sig_transdc_resp-reg_receiver"/>
</dbReference>
<reference evidence="13" key="1">
    <citation type="submission" date="2016-05" db="EMBL/GenBank/DDBJ databases">
        <title>Whole genome shotgun sequencing of cultured foodborne pathogen.</title>
        <authorList>
            <person name="Zheng J."/>
            <person name="Timme R."/>
            <person name="Allard M."/>
            <person name="Strain E."/>
            <person name="Luo Y."/>
            <person name="Brown E."/>
        </authorList>
    </citation>
    <scope>NUCLEOTIDE SEQUENCE [LARGE SCALE GENOMIC DNA]</scope>
    <source>
        <strain evidence="13">CFSAN034343</strain>
    </source>
</reference>
<feature type="domain" description="Response regulatory" evidence="9">
    <location>
        <begin position="3"/>
        <end position="118"/>
    </location>
</feature>
<keyword evidence="3" id="KW-0902">Two-component regulatory system</keyword>
<evidence type="ECO:0000256" key="4">
    <source>
        <dbReference type="ARBA" id="ARBA00023015"/>
    </source>
</evidence>
<dbReference type="eggNOG" id="COG0745">
    <property type="taxonomic scope" value="Bacteria"/>
</dbReference>
<feature type="modified residue" description="4-aspartylphosphate" evidence="7">
    <location>
        <position position="53"/>
    </location>
</feature>
<dbReference type="InterPro" id="IPR039420">
    <property type="entry name" value="WalR-like"/>
</dbReference>
<dbReference type="KEGG" id="ppoy:RE92_23325"/>
<evidence type="ECO:0000313" key="12">
    <source>
        <dbReference type="EMBL" id="ODA05588.1"/>
    </source>
</evidence>
<evidence type="ECO:0000259" key="9">
    <source>
        <dbReference type="PROSITE" id="PS50110"/>
    </source>
</evidence>
<gene>
    <name evidence="12" type="ORF">A7312_18255</name>
    <name evidence="11" type="ORF">JDW19_13745</name>
</gene>
<dbReference type="PANTHER" id="PTHR48111:SF54">
    <property type="entry name" value="STAGE 0 SPORULATION PROTEIN A HOMOLOG"/>
    <property type="match status" value="1"/>
</dbReference>
<dbReference type="SMART" id="SM00862">
    <property type="entry name" value="Trans_reg_C"/>
    <property type="match status" value="1"/>
</dbReference>
<dbReference type="Gene3D" id="1.10.10.10">
    <property type="entry name" value="Winged helix-like DNA-binding domain superfamily/Winged helix DNA-binding domain"/>
    <property type="match status" value="1"/>
</dbReference>
<dbReference type="Pfam" id="PF00072">
    <property type="entry name" value="Response_reg"/>
    <property type="match status" value="1"/>
</dbReference>
<name>A0A074LAW4_PAEPO</name>
<dbReference type="Gene3D" id="6.10.250.690">
    <property type="match status" value="1"/>
</dbReference>
<dbReference type="Proteomes" id="UP000094974">
    <property type="component" value="Unassembled WGS sequence"/>
</dbReference>
<reference evidence="12" key="2">
    <citation type="submission" date="2016-05" db="EMBL/GenBank/DDBJ databases">
        <authorList>
            <person name="Zheng J."/>
            <person name="Timme R."/>
            <person name="Allard M."/>
            <person name="Strain E."/>
            <person name="Luo Y."/>
            <person name="Brown E."/>
        </authorList>
    </citation>
    <scope>NUCLEOTIDE SEQUENCE</scope>
    <source>
        <strain evidence="12">CFSAN034343</strain>
    </source>
</reference>
<evidence type="ECO:0000256" key="1">
    <source>
        <dbReference type="ARBA" id="ARBA00004496"/>
    </source>
</evidence>
<feature type="DNA-binding region" description="OmpR/PhoB-type" evidence="8">
    <location>
        <begin position="130"/>
        <end position="229"/>
    </location>
</feature>
<dbReference type="PANTHER" id="PTHR48111">
    <property type="entry name" value="REGULATOR OF RPOS"/>
    <property type="match status" value="1"/>
</dbReference>
<keyword evidence="6" id="KW-0804">Transcription</keyword>
<dbReference type="GeneID" id="71025522"/>
<dbReference type="AlphaFoldDB" id="A0A074LAW4"/>
<dbReference type="Gene3D" id="3.40.50.2300">
    <property type="match status" value="1"/>
</dbReference>
<dbReference type="PROSITE" id="PS50110">
    <property type="entry name" value="RESPONSE_REGULATORY"/>
    <property type="match status" value="1"/>
</dbReference>
<dbReference type="EMBL" id="LYND01000206">
    <property type="protein sequence ID" value="ODA05588.1"/>
    <property type="molecule type" value="Genomic_DNA"/>
</dbReference>
<accession>A0A074LAW4</accession>
<dbReference type="PROSITE" id="PS51755">
    <property type="entry name" value="OMPR_PHOB"/>
    <property type="match status" value="1"/>
</dbReference>
<dbReference type="FunFam" id="3.40.50.2300:FF:000001">
    <property type="entry name" value="DNA-binding response regulator PhoB"/>
    <property type="match status" value="1"/>
</dbReference>
<dbReference type="GO" id="GO:0006355">
    <property type="term" value="P:regulation of DNA-templated transcription"/>
    <property type="evidence" value="ECO:0007669"/>
    <property type="project" value="InterPro"/>
</dbReference>
<reference evidence="11" key="3">
    <citation type="submission" date="2020-12" db="EMBL/GenBank/DDBJ databases">
        <title>Paenibacillus polymyxa LMG 27872: a double-edged sword.</title>
        <authorList>
            <person name="Langendries S."/>
            <person name="Garcia Mendez S."/>
            <person name="Beirinckx S."/>
            <person name="Viaene T."/>
            <person name="Baeyen S."/>
            <person name="Goeminne G."/>
            <person name="Willems A."/>
            <person name="Debode J."/>
            <person name="Goormachtig S."/>
        </authorList>
    </citation>
    <scope>NUCLEOTIDE SEQUENCE</scope>
    <source>
        <strain evidence="11">LMG 27872</strain>
    </source>
</reference>
<dbReference type="InterPro" id="IPR001867">
    <property type="entry name" value="OmpR/PhoB-type_DNA-bd"/>
</dbReference>
<dbReference type="InterPro" id="IPR036388">
    <property type="entry name" value="WH-like_DNA-bd_sf"/>
</dbReference>
<comment type="subcellular location">
    <subcellularLocation>
        <location evidence="1">Cytoplasm</location>
    </subcellularLocation>
</comment>
<evidence type="ECO:0000256" key="7">
    <source>
        <dbReference type="PROSITE-ProRule" id="PRU00169"/>
    </source>
</evidence>